<evidence type="ECO:0000313" key="1">
    <source>
        <dbReference type="EMBL" id="SVA00046.1"/>
    </source>
</evidence>
<protein>
    <submittedName>
        <fullName evidence="1">Uncharacterized protein</fullName>
    </submittedName>
</protein>
<sequence>MFKKALMKISVIGIVGAAFVACGIVDVEQAQGVVDLRARILEI</sequence>
<reference evidence="1" key="1">
    <citation type="submission" date="2018-05" db="EMBL/GenBank/DDBJ databases">
        <authorList>
            <person name="Lanie J.A."/>
            <person name="Ng W.-L."/>
            <person name="Kazmierczak K.M."/>
            <person name="Andrzejewski T.M."/>
            <person name="Davidsen T.M."/>
            <person name="Wayne K.J."/>
            <person name="Tettelin H."/>
            <person name="Glass J.I."/>
            <person name="Rusch D."/>
            <person name="Podicherti R."/>
            <person name="Tsui H.-C.T."/>
            <person name="Winkler M.E."/>
        </authorList>
    </citation>
    <scope>NUCLEOTIDE SEQUENCE</scope>
</reference>
<dbReference type="PROSITE" id="PS51257">
    <property type="entry name" value="PROKAR_LIPOPROTEIN"/>
    <property type="match status" value="1"/>
</dbReference>
<accession>A0A381S7J1</accession>
<dbReference type="EMBL" id="UINC01002763">
    <property type="protein sequence ID" value="SVA00046.1"/>
    <property type="molecule type" value="Genomic_DNA"/>
</dbReference>
<dbReference type="AlphaFoldDB" id="A0A381S7J1"/>
<name>A0A381S7J1_9ZZZZ</name>
<gene>
    <name evidence="1" type="ORF">METZ01_LOCUS52900</name>
</gene>
<proteinExistence type="predicted"/>
<organism evidence="1">
    <name type="scientific">marine metagenome</name>
    <dbReference type="NCBI Taxonomy" id="408172"/>
    <lineage>
        <taxon>unclassified sequences</taxon>
        <taxon>metagenomes</taxon>
        <taxon>ecological metagenomes</taxon>
    </lineage>
</organism>
<feature type="non-terminal residue" evidence="1">
    <location>
        <position position="43"/>
    </location>
</feature>